<sequence>MNLLVQWTQLFDHRIHLLLEGFIFVCLQPVLGARRVIVQPCRFTIQIDIGLEIVSRRGTGRIVPLLPIVFQLLRVTAVGQYLRQLRFQCQIALGGIVVVAHLHLGIVFLHRVNSIEHTAELILWQCGIS</sequence>
<dbReference type="EMBL" id="GGFL01006742">
    <property type="protein sequence ID" value="MBW70920.1"/>
    <property type="molecule type" value="Transcribed_RNA"/>
</dbReference>
<accession>A0A2M4D017</accession>
<name>A0A2M4D017_ANODA</name>
<protein>
    <submittedName>
        <fullName evidence="2">Putative membrane protein</fullName>
    </submittedName>
</protein>
<organism evidence="2">
    <name type="scientific">Anopheles darlingi</name>
    <name type="common">Mosquito</name>
    <dbReference type="NCBI Taxonomy" id="43151"/>
    <lineage>
        <taxon>Eukaryota</taxon>
        <taxon>Metazoa</taxon>
        <taxon>Ecdysozoa</taxon>
        <taxon>Arthropoda</taxon>
        <taxon>Hexapoda</taxon>
        <taxon>Insecta</taxon>
        <taxon>Pterygota</taxon>
        <taxon>Neoptera</taxon>
        <taxon>Endopterygota</taxon>
        <taxon>Diptera</taxon>
        <taxon>Nematocera</taxon>
        <taxon>Culicoidea</taxon>
        <taxon>Culicidae</taxon>
        <taxon>Anophelinae</taxon>
        <taxon>Anopheles</taxon>
    </lineage>
</organism>
<dbReference type="AlphaFoldDB" id="A0A2M4D017"/>
<keyword evidence="1" id="KW-0812">Transmembrane</keyword>
<proteinExistence type="predicted"/>
<feature type="transmembrane region" description="Helical" evidence="1">
    <location>
        <begin position="15"/>
        <end position="33"/>
    </location>
</feature>
<reference evidence="2" key="1">
    <citation type="submission" date="2018-01" db="EMBL/GenBank/DDBJ databases">
        <title>An insight into the sialome of Amazonian anophelines.</title>
        <authorList>
            <person name="Ribeiro J.M."/>
            <person name="Scarpassa V."/>
            <person name="Calvo E."/>
        </authorList>
    </citation>
    <scope>NUCLEOTIDE SEQUENCE</scope>
</reference>
<evidence type="ECO:0000256" key="1">
    <source>
        <dbReference type="SAM" id="Phobius"/>
    </source>
</evidence>
<keyword evidence="1" id="KW-1133">Transmembrane helix</keyword>
<evidence type="ECO:0000313" key="2">
    <source>
        <dbReference type="EMBL" id="MBW70920.1"/>
    </source>
</evidence>
<feature type="transmembrane region" description="Helical" evidence="1">
    <location>
        <begin position="91"/>
        <end position="109"/>
    </location>
</feature>
<keyword evidence="1" id="KW-0472">Membrane</keyword>